<proteinExistence type="predicted"/>
<dbReference type="AlphaFoldDB" id="A0A167CG19"/>
<sequence>MSLLLVPYYIPWLYTRATWRGQTADSRCLSQLYYISIYVAIPPESDTSYLAATAYITRPLASRLKYTGLWPVNVARPLSSPFVSKASARQPDSQTARQSGSQQWDAIVSEVLWSTPLLERQIQALQSQQDNRRKGKRRAVDPDPNSTFVNIANIRQSEVKDTIDECGSSELSSEAESCIWVGGRDEE</sequence>
<keyword evidence="3" id="KW-1185">Reference proteome</keyword>
<protein>
    <submittedName>
        <fullName evidence="2">Transposase</fullName>
    </submittedName>
</protein>
<name>A0A167CG19_COLIC</name>
<dbReference type="STRING" id="1573173.A0A167CG19"/>
<evidence type="ECO:0000313" key="3">
    <source>
        <dbReference type="Proteomes" id="UP000076584"/>
    </source>
</evidence>
<evidence type="ECO:0000313" key="2">
    <source>
        <dbReference type="EMBL" id="KZL82537.1"/>
    </source>
</evidence>
<comment type="caution">
    <text evidence="2">The sequence shown here is derived from an EMBL/GenBank/DDBJ whole genome shotgun (WGS) entry which is preliminary data.</text>
</comment>
<dbReference type="Proteomes" id="UP000076584">
    <property type="component" value="Unassembled WGS sequence"/>
</dbReference>
<gene>
    <name evidence="2" type="ORF">CI238_02832</name>
</gene>
<dbReference type="EMBL" id="LFIW01001380">
    <property type="protein sequence ID" value="KZL82537.1"/>
    <property type="molecule type" value="Genomic_DNA"/>
</dbReference>
<accession>A0A167CG19</accession>
<evidence type="ECO:0000256" key="1">
    <source>
        <dbReference type="SAM" id="MobiDB-lite"/>
    </source>
</evidence>
<organism evidence="2 3">
    <name type="scientific">Colletotrichum incanum</name>
    <name type="common">Soybean anthracnose fungus</name>
    <dbReference type="NCBI Taxonomy" id="1573173"/>
    <lineage>
        <taxon>Eukaryota</taxon>
        <taxon>Fungi</taxon>
        <taxon>Dikarya</taxon>
        <taxon>Ascomycota</taxon>
        <taxon>Pezizomycotina</taxon>
        <taxon>Sordariomycetes</taxon>
        <taxon>Hypocreomycetidae</taxon>
        <taxon>Glomerellales</taxon>
        <taxon>Glomerellaceae</taxon>
        <taxon>Colletotrichum</taxon>
        <taxon>Colletotrichum spaethianum species complex</taxon>
    </lineage>
</organism>
<reference evidence="2 3" key="1">
    <citation type="submission" date="2015-06" db="EMBL/GenBank/DDBJ databases">
        <title>Survival trade-offs in plant roots during colonization by closely related pathogenic and mutualistic fungi.</title>
        <authorList>
            <person name="Hacquard S."/>
            <person name="Kracher B."/>
            <person name="Hiruma K."/>
            <person name="Weinman A."/>
            <person name="Muench P."/>
            <person name="Garrido Oter R."/>
            <person name="Ver Loren van Themaat E."/>
            <person name="Dallerey J.-F."/>
            <person name="Damm U."/>
            <person name="Henrissat B."/>
            <person name="Lespinet O."/>
            <person name="Thon M."/>
            <person name="Kemen E."/>
            <person name="McHardy A.C."/>
            <person name="Schulze-Lefert P."/>
            <person name="O'Connell R.J."/>
        </authorList>
    </citation>
    <scope>NUCLEOTIDE SEQUENCE [LARGE SCALE GENOMIC DNA]</scope>
    <source>
        <strain evidence="2 3">MAFF 238704</strain>
    </source>
</reference>
<feature type="region of interest" description="Disordered" evidence="1">
    <location>
        <begin position="126"/>
        <end position="148"/>
    </location>
</feature>